<dbReference type="SUPFAM" id="SSF47616">
    <property type="entry name" value="GST C-terminal domain-like"/>
    <property type="match status" value="1"/>
</dbReference>
<dbReference type="Pfam" id="PF13410">
    <property type="entry name" value="GST_C_2"/>
    <property type="match status" value="1"/>
</dbReference>
<dbReference type="RefSeq" id="WP_189995282.1">
    <property type="nucleotide sequence ID" value="NZ_BMZS01000015.1"/>
</dbReference>
<reference evidence="2" key="1">
    <citation type="journal article" date="2014" name="Int. J. Syst. Evol. Microbiol.">
        <title>Complete genome sequence of Corynebacterium casei LMG S-19264T (=DSM 44701T), isolated from a smear-ripened cheese.</title>
        <authorList>
            <consortium name="US DOE Joint Genome Institute (JGI-PGF)"/>
            <person name="Walter F."/>
            <person name="Albersmeier A."/>
            <person name="Kalinowski J."/>
            <person name="Ruckert C."/>
        </authorList>
    </citation>
    <scope>NUCLEOTIDE SEQUENCE</scope>
    <source>
        <strain evidence="2">KCTC 42651</strain>
    </source>
</reference>
<dbReference type="PANTHER" id="PTHR42673:SF4">
    <property type="entry name" value="MALEYLACETOACETATE ISOMERASE"/>
    <property type="match status" value="1"/>
</dbReference>
<comment type="caution">
    <text evidence="2">The sequence shown here is derived from an EMBL/GenBank/DDBJ whole genome shotgun (WGS) entry which is preliminary data.</text>
</comment>
<dbReference type="Proteomes" id="UP000630353">
    <property type="component" value="Unassembled WGS sequence"/>
</dbReference>
<dbReference type="CDD" id="cd03194">
    <property type="entry name" value="GST_C_3"/>
    <property type="match status" value="1"/>
</dbReference>
<dbReference type="GO" id="GO:0006749">
    <property type="term" value="P:glutathione metabolic process"/>
    <property type="evidence" value="ECO:0007669"/>
    <property type="project" value="TreeGrafter"/>
</dbReference>
<dbReference type="EMBL" id="BMZS01000015">
    <property type="protein sequence ID" value="GHD62790.1"/>
    <property type="molecule type" value="Genomic_DNA"/>
</dbReference>
<dbReference type="PROSITE" id="PS50404">
    <property type="entry name" value="GST_NTER"/>
    <property type="match status" value="1"/>
</dbReference>
<reference evidence="2" key="2">
    <citation type="submission" date="2020-09" db="EMBL/GenBank/DDBJ databases">
        <authorList>
            <person name="Sun Q."/>
            <person name="Kim S."/>
        </authorList>
    </citation>
    <scope>NUCLEOTIDE SEQUENCE</scope>
    <source>
        <strain evidence="2">KCTC 42651</strain>
    </source>
</reference>
<proteinExistence type="predicted"/>
<dbReference type="SUPFAM" id="SSF52833">
    <property type="entry name" value="Thioredoxin-like"/>
    <property type="match status" value="1"/>
</dbReference>
<dbReference type="GO" id="GO:0004364">
    <property type="term" value="F:glutathione transferase activity"/>
    <property type="evidence" value="ECO:0007669"/>
    <property type="project" value="TreeGrafter"/>
</dbReference>
<feature type="domain" description="GST N-terminal" evidence="1">
    <location>
        <begin position="4"/>
        <end position="89"/>
    </location>
</feature>
<protein>
    <submittedName>
        <fullName evidence="2">Glutathione S-transferase</fullName>
    </submittedName>
</protein>
<sequence>MDRYRLLIGNRNHSSWSLRGWLAMRLSGLPFEVEVVPLFRDDTAARMAAFSDAPARVPVLRRDGPGGDLVVWDSLAILEHAAERAPEAGLWPTDPDLRAEARAVVAEMHSGFTALRTHMPMAIRERIDGRQGRPGVQADIDRVFALWRRCLARHGGPFLFGDWSAADIFFAPVAARFRSYLVLVPEDLAPYTEAVVAHPHVREWEAEAVREPWVVEIE</sequence>
<dbReference type="Pfam" id="PF13409">
    <property type="entry name" value="GST_N_2"/>
    <property type="match status" value="1"/>
</dbReference>
<dbReference type="Gene3D" id="3.40.30.10">
    <property type="entry name" value="Glutaredoxin"/>
    <property type="match status" value="1"/>
</dbReference>
<organism evidence="2 3">
    <name type="scientific">Thalassobaculum fulvum</name>
    <dbReference type="NCBI Taxonomy" id="1633335"/>
    <lineage>
        <taxon>Bacteria</taxon>
        <taxon>Pseudomonadati</taxon>
        <taxon>Pseudomonadota</taxon>
        <taxon>Alphaproteobacteria</taxon>
        <taxon>Rhodospirillales</taxon>
        <taxon>Thalassobaculaceae</taxon>
        <taxon>Thalassobaculum</taxon>
    </lineage>
</organism>
<dbReference type="Gene3D" id="1.20.1050.10">
    <property type="match status" value="1"/>
</dbReference>
<name>A0A919CSK2_9PROT</name>
<dbReference type="CDD" id="cd03043">
    <property type="entry name" value="GST_N_1"/>
    <property type="match status" value="1"/>
</dbReference>
<evidence type="ECO:0000313" key="2">
    <source>
        <dbReference type="EMBL" id="GHD62790.1"/>
    </source>
</evidence>
<dbReference type="AlphaFoldDB" id="A0A919CSK2"/>
<dbReference type="InterPro" id="IPR036249">
    <property type="entry name" value="Thioredoxin-like_sf"/>
</dbReference>
<dbReference type="PANTHER" id="PTHR42673">
    <property type="entry name" value="MALEYLACETOACETATE ISOMERASE"/>
    <property type="match status" value="1"/>
</dbReference>
<gene>
    <name evidence="2" type="ORF">GCM10017083_52100</name>
</gene>
<dbReference type="GO" id="GO:0016034">
    <property type="term" value="F:maleylacetoacetate isomerase activity"/>
    <property type="evidence" value="ECO:0007669"/>
    <property type="project" value="TreeGrafter"/>
</dbReference>
<keyword evidence="3" id="KW-1185">Reference proteome</keyword>
<dbReference type="InterPro" id="IPR004045">
    <property type="entry name" value="Glutathione_S-Trfase_N"/>
</dbReference>
<dbReference type="GO" id="GO:0006559">
    <property type="term" value="P:L-phenylalanine catabolic process"/>
    <property type="evidence" value="ECO:0007669"/>
    <property type="project" value="TreeGrafter"/>
</dbReference>
<dbReference type="InterPro" id="IPR036282">
    <property type="entry name" value="Glutathione-S-Trfase_C_sf"/>
</dbReference>
<accession>A0A919CSK2</accession>
<evidence type="ECO:0000313" key="3">
    <source>
        <dbReference type="Proteomes" id="UP000630353"/>
    </source>
</evidence>
<evidence type="ECO:0000259" key="1">
    <source>
        <dbReference type="PROSITE" id="PS50404"/>
    </source>
</evidence>